<accession>A0A068QTR1</accession>
<dbReference type="KEGG" id="xdo:XDD1_2342"/>
<protein>
    <submittedName>
        <fullName evidence="4 5">Flagella synthesis protein FlgN</fullName>
    </submittedName>
</protein>
<dbReference type="Pfam" id="PF05130">
    <property type="entry name" value="FlgN"/>
    <property type="match status" value="1"/>
</dbReference>
<evidence type="ECO:0000313" key="7">
    <source>
        <dbReference type="Proteomes" id="UP000324170"/>
    </source>
</evidence>
<evidence type="ECO:0000256" key="2">
    <source>
        <dbReference type="ARBA" id="ARBA00007703"/>
    </source>
</evidence>
<dbReference type="SUPFAM" id="SSF140566">
    <property type="entry name" value="FlgN-like"/>
    <property type="match status" value="1"/>
</dbReference>
<dbReference type="RefSeq" id="WP_045971095.1">
    <property type="nucleotide sequence ID" value="NZ_CAWMED010000001.1"/>
</dbReference>
<dbReference type="EMBL" id="FO704550">
    <property type="protein sequence ID" value="CDG18041.1"/>
    <property type="molecule type" value="Genomic_DNA"/>
</dbReference>
<evidence type="ECO:0000313" key="4">
    <source>
        <dbReference type="EMBL" id="CDG18041.1"/>
    </source>
</evidence>
<gene>
    <name evidence="4" type="primary">flgN</name>
    <name evidence="5" type="ORF">LY16_00396</name>
    <name evidence="4" type="ORF">XDD1_2342</name>
</gene>
<proteinExistence type="inferred from homology"/>
<reference evidence="4 6" key="1">
    <citation type="submission" date="2013-07" db="EMBL/GenBank/DDBJ databases">
        <authorList>
            <person name="Genoscope - CEA"/>
        </authorList>
    </citation>
    <scope>NUCLEOTIDE SEQUENCE [LARGE SCALE GENOMIC DNA]</scope>
    <source>
        <strain evidence="4">FRM16</strain>
        <strain evidence="6">FRM16 / DSM 17909</strain>
    </source>
</reference>
<dbReference type="EMBL" id="VNHN01000004">
    <property type="protein sequence ID" value="TYP15929.1"/>
    <property type="molecule type" value="Genomic_DNA"/>
</dbReference>
<dbReference type="GO" id="GO:0044780">
    <property type="term" value="P:bacterial-type flagellum assembly"/>
    <property type="evidence" value="ECO:0007669"/>
    <property type="project" value="InterPro"/>
</dbReference>
<keyword evidence="3" id="KW-1005">Bacterial flagellum biogenesis</keyword>
<keyword evidence="7" id="KW-1185">Reference proteome</keyword>
<dbReference type="HOGENOM" id="CLU_137423_2_0_6"/>
<reference evidence="5 7" key="2">
    <citation type="submission" date="2019-07" db="EMBL/GenBank/DDBJ databases">
        <title>Genomic Encyclopedia of Type Strains, Phase I: the one thousand microbial genomes (KMG-I) project.</title>
        <authorList>
            <person name="Kyrpides N."/>
        </authorList>
    </citation>
    <scope>NUCLEOTIDE SEQUENCE [LARGE SCALE GENOMIC DNA]</scope>
    <source>
        <strain evidence="5 7">DSM 17909</strain>
    </source>
</reference>
<keyword evidence="4" id="KW-0282">Flagellum</keyword>
<dbReference type="InterPro" id="IPR007809">
    <property type="entry name" value="FlgN-like"/>
</dbReference>
<dbReference type="Proteomes" id="UP000324170">
    <property type="component" value="Unassembled WGS sequence"/>
</dbReference>
<dbReference type="OrthoDB" id="6462803at2"/>
<dbReference type="Gene3D" id="1.20.58.300">
    <property type="entry name" value="FlgN-like"/>
    <property type="match status" value="1"/>
</dbReference>
<keyword evidence="4" id="KW-0966">Cell projection</keyword>
<evidence type="ECO:0000313" key="6">
    <source>
        <dbReference type="Proteomes" id="UP000032721"/>
    </source>
</evidence>
<dbReference type="Proteomes" id="UP000032721">
    <property type="component" value="Chromosome"/>
</dbReference>
<organism evidence="4 6">
    <name type="scientific">Xenorhabdus doucetiae</name>
    <dbReference type="NCBI Taxonomy" id="351671"/>
    <lineage>
        <taxon>Bacteria</taxon>
        <taxon>Pseudomonadati</taxon>
        <taxon>Pseudomonadota</taxon>
        <taxon>Gammaproteobacteria</taxon>
        <taxon>Enterobacterales</taxon>
        <taxon>Morganellaceae</taxon>
        <taxon>Xenorhabdus</taxon>
    </lineage>
</organism>
<keyword evidence="4" id="KW-0969">Cilium</keyword>
<comment type="similarity">
    <text evidence="2">Belongs to the FlgN family.</text>
</comment>
<name>A0A068QTR1_9GAMM</name>
<dbReference type="InterPro" id="IPR036679">
    <property type="entry name" value="FlgN-like_sf"/>
</dbReference>
<dbReference type="STRING" id="351671.XDD1_2342"/>
<sequence length="146" mass="16667">MEELQRLLEQQNMHLNSLSQIMAEEQRILSEGSIEANHLHRVTEQKTFLLSALDYAERKRQQLNETLKISAPYAGYEILALLWSQINQSVERIRDLNSHNGFLLEQHIELNSKAIAFLKSHHSPSLYGADGQARHNSALSGHKISV</sequence>
<evidence type="ECO:0000256" key="3">
    <source>
        <dbReference type="ARBA" id="ARBA00022795"/>
    </source>
</evidence>
<comment type="function">
    <text evidence="1">Required for the efficient initiation of filament assembly.</text>
</comment>
<evidence type="ECO:0000313" key="5">
    <source>
        <dbReference type="EMBL" id="TYP15929.1"/>
    </source>
</evidence>
<evidence type="ECO:0000256" key="1">
    <source>
        <dbReference type="ARBA" id="ARBA00002397"/>
    </source>
</evidence>
<dbReference type="AlphaFoldDB" id="A0A068QTR1"/>